<evidence type="ECO:0000256" key="6">
    <source>
        <dbReference type="ARBA" id="ARBA00023010"/>
    </source>
</evidence>
<dbReference type="Gene3D" id="1.20.5.3310">
    <property type="match status" value="1"/>
</dbReference>
<feature type="compositionally biased region" description="Basic and acidic residues" evidence="10">
    <location>
        <begin position="103"/>
        <end position="117"/>
    </location>
</feature>
<feature type="region of interest" description="Disordered" evidence="10">
    <location>
        <begin position="69"/>
        <end position="117"/>
    </location>
</feature>
<comment type="similarity">
    <text evidence="9">Belongs to the TatA/E family.</text>
</comment>
<dbReference type="Proteomes" id="UP000189670">
    <property type="component" value="Unassembled WGS sequence"/>
</dbReference>
<keyword evidence="3 9" id="KW-0812">Transmembrane</keyword>
<evidence type="ECO:0000256" key="5">
    <source>
        <dbReference type="ARBA" id="ARBA00022989"/>
    </source>
</evidence>
<proteinExistence type="inferred from homology"/>
<organism evidence="11 12">
    <name type="scientific">Candidatus Magnetoglobus multicellularis str. Araruama</name>
    <dbReference type="NCBI Taxonomy" id="890399"/>
    <lineage>
        <taxon>Bacteria</taxon>
        <taxon>Pseudomonadati</taxon>
        <taxon>Thermodesulfobacteriota</taxon>
        <taxon>Desulfobacteria</taxon>
        <taxon>Desulfobacterales</taxon>
        <taxon>Desulfobacteraceae</taxon>
        <taxon>Candidatus Magnetoglobus</taxon>
    </lineage>
</organism>
<keyword evidence="9" id="KW-1003">Cell membrane</keyword>
<dbReference type="InterPro" id="IPR003369">
    <property type="entry name" value="TatA/B/E"/>
</dbReference>
<comment type="subunit">
    <text evidence="9">Forms a complex with TatC.</text>
</comment>
<dbReference type="PRINTS" id="PR01506">
    <property type="entry name" value="TATBPROTEIN"/>
</dbReference>
<dbReference type="InterPro" id="IPR006312">
    <property type="entry name" value="TatA/E"/>
</dbReference>
<evidence type="ECO:0000313" key="11">
    <source>
        <dbReference type="EMBL" id="ETR72828.1"/>
    </source>
</evidence>
<evidence type="ECO:0000256" key="2">
    <source>
        <dbReference type="ARBA" id="ARBA00022448"/>
    </source>
</evidence>
<protein>
    <recommendedName>
        <fullName evidence="9">Sec-independent protein translocase protein TatA</fullName>
    </recommendedName>
</protein>
<evidence type="ECO:0000256" key="9">
    <source>
        <dbReference type="HAMAP-Rule" id="MF_00236"/>
    </source>
</evidence>
<dbReference type="PANTHER" id="PTHR33162">
    <property type="entry name" value="SEC-INDEPENDENT PROTEIN TRANSLOCASE PROTEIN TATA, CHLOROPLASTIC"/>
    <property type="match status" value="1"/>
</dbReference>
<comment type="caution">
    <text evidence="11">The sequence shown here is derived from an EMBL/GenBank/DDBJ whole genome shotgun (WGS) entry which is preliminary data.</text>
</comment>
<dbReference type="GO" id="GO:0043953">
    <property type="term" value="P:protein transport by the Tat complex"/>
    <property type="evidence" value="ECO:0007669"/>
    <property type="project" value="UniProtKB-UniRule"/>
</dbReference>
<keyword evidence="5 9" id="KW-1133">Transmembrane helix</keyword>
<reference evidence="12" key="1">
    <citation type="submission" date="2012-11" db="EMBL/GenBank/DDBJ databases">
        <authorList>
            <person name="Lucero-Rivera Y.E."/>
            <person name="Tovar-Ramirez D."/>
        </authorList>
    </citation>
    <scope>NUCLEOTIDE SEQUENCE [LARGE SCALE GENOMIC DNA]</scope>
    <source>
        <strain evidence="12">Araruama</strain>
    </source>
</reference>
<accession>A0A1V1PDH7</accession>
<dbReference type="PANTHER" id="PTHR33162:SF1">
    <property type="entry name" value="SEC-INDEPENDENT PROTEIN TRANSLOCASE PROTEIN TATA, CHLOROPLASTIC"/>
    <property type="match status" value="1"/>
</dbReference>
<name>A0A1V1PDH7_9BACT</name>
<dbReference type="GO" id="GO:0033281">
    <property type="term" value="C:TAT protein transport complex"/>
    <property type="evidence" value="ECO:0007669"/>
    <property type="project" value="UniProtKB-UniRule"/>
</dbReference>
<dbReference type="GO" id="GO:0008320">
    <property type="term" value="F:protein transmembrane transporter activity"/>
    <property type="evidence" value="ECO:0007669"/>
    <property type="project" value="UniProtKB-UniRule"/>
</dbReference>
<dbReference type="HAMAP" id="MF_00236">
    <property type="entry name" value="TatA_E"/>
    <property type="match status" value="1"/>
</dbReference>
<feature type="compositionally biased region" description="Polar residues" evidence="10">
    <location>
        <begin position="83"/>
        <end position="102"/>
    </location>
</feature>
<evidence type="ECO:0000256" key="1">
    <source>
        <dbReference type="ARBA" id="ARBA00004167"/>
    </source>
</evidence>
<keyword evidence="6 9" id="KW-0811">Translocation</keyword>
<dbReference type="GO" id="GO:0006886">
    <property type="term" value="P:intracellular protein transport"/>
    <property type="evidence" value="ECO:0007669"/>
    <property type="project" value="UniProtKB-ARBA"/>
</dbReference>
<evidence type="ECO:0000256" key="4">
    <source>
        <dbReference type="ARBA" id="ARBA00022927"/>
    </source>
</evidence>
<comment type="function">
    <text evidence="8">Part of the twin-arginine translocation (Tat) system that transports large folded proteins containing a characteristic twin-arginine motif in their signal peptide across the thylakoid membrane. Involved in delta pH-dependent protein transport required for chloroplast development, especially thylakoid membrane formation. TATC and TATB mediate precursor recognition, whereas TATA facilitates translocation.</text>
</comment>
<dbReference type="EMBL" id="ATBP01000109">
    <property type="protein sequence ID" value="ETR72828.1"/>
    <property type="molecule type" value="Genomic_DNA"/>
</dbReference>
<feature type="compositionally biased region" description="Basic and acidic residues" evidence="10">
    <location>
        <begin position="69"/>
        <end position="80"/>
    </location>
</feature>
<dbReference type="Pfam" id="PF02416">
    <property type="entry name" value="TatA_B_E"/>
    <property type="match status" value="1"/>
</dbReference>
<evidence type="ECO:0000256" key="10">
    <source>
        <dbReference type="SAM" id="MobiDB-lite"/>
    </source>
</evidence>
<comment type="subcellular location">
    <subcellularLocation>
        <location evidence="9">Cell membrane</location>
        <topology evidence="9">Single-pass membrane protein</topology>
    </subcellularLocation>
    <subcellularLocation>
        <location evidence="1">Membrane</location>
        <topology evidence="1">Single-pass membrane protein</topology>
    </subcellularLocation>
</comment>
<gene>
    <name evidence="9 11" type="primary">tatA</name>
    <name evidence="11" type="ORF">OMM_07309</name>
</gene>
<keyword evidence="4 9" id="KW-0653">Protein transport</keyword>
<evidence type="ECO:0000256" key="8">
    <source>
        <dbReference type="ARBA" id="ARBA00025340"/>
    </source>
</evidence>
<evidence type="ECO:0000256" key="7">
    <source>
        <dbReference type="ARBA" id="ARBA00023136"/>
    </source>
</evidence>
<keyword evidence="2 9" id="KW-0813">Transport</keyword>
<evidence type="ECO:0000313" key="12">
    <source>
        <dbReference type="Proteomes" id="UP000189670"/>
    </source>
</evidence>
<comment type="function">
    <text evidence="9">Part of the twin-arginine translocation (Tat) system that transports large folded proteins containing a characteristic twin-arginine motif in their signal peptide across membranes. TatA could form the protein-conducting channel of the Tat system.</text>
</comment>
<evidence type="ECO:0000256" key="3">
    <source>
        <dbReference type="ARBA" id="ARBA00022692"/>
    </source>
</evidence>
<keyword evidence="7 9" id="KW-0472">Membrane</keyword>
<sequence>MFGMGMPEVILILAVGLVVIGPKKLPELAKSLGKGIVEFKRATQDFRDTIDINEEVSEFRDTVDNIKTDLKEQLTDEPKRKSPGQSKVSEVSETLETQQHSEAPSKKQESEDHGKRR</sequence>
<dbReference type="AlphaFoldDB" id="A0A1V1PDH7"/>